<keyword evidence="5" id="KW-0547">Nucleotide-binding</keyword>
<dbReference type="InterPro" id="IPR009720">
    <property type="entry name" value="IMP_biosynth_PurP_C"/>
</dbReference>
<evidence type="ECO:0000256" key="4">
    <source>
        <dbReference type="ARBA" id="ARBA00022723"/>
    </source>
</evidence>
<evidence type="ECO:0000256" key="1">
    <source>
        <dbReference type="ARBA" id="ARBA00001936"/>
    </source>
</evidence>
<dbReference type="GO" id="GO:0000287">
    <property type="term" value="F:magnesium ion binding"/>
    <property type="evidence" value="ECO:0007669"/>
    <property type="project" value="InterPro"/>
</dbReference>
<dbReference type="GO" id="GO:0005524">
    <property type="term" value="F:ATP binding"/>
    <property type="evidence" value="ECO:0007669"/>
    <property type="project" value="UniProtKB-KW"/>
</dbReference>
<protein>
    <submittedName>
        <fullName evidence="12">IMP biosynthesis enzyme PurP domain-containing protein (PurP)</fullName>
    </submittedName>
</protein>
<accession>A0A075HD58</accession>
<proteinExistence type="predicted"/>
<dbReference type="GO" id="GO:0016879">
    <property type="term" value="F:ligase activity, forming carbon-nitrogen bonds"/>
    <property type="evidence" value="ECO:0007669"/>
    <property type="project" value="InterPro"/>
</dbReference>
<keyword evidence="9" id="KW-0464">Manganese</keyword>
<dbReference type="PANTHER" id="PTHR38147:SF1">
    <property type="entry name" value="5-FORMAMINOIMIDAZOLE-4-CARBOXAMIDE-1-(BETA)-D-RIBOFURANOSYL 5'-MONOPHOSPHATE SYNTHETASE"/>
    <property type="match status" value="1"/>
</dbReference>
<dbReference type="GO" id="GO:0006188">
    <property type="term" value="P:IMP biosynthetic process"/>
    <property type="evidence" value="ECO:0007669"/>
    <property type="project" value="InterPro"/>
</dbReference>
<dbReference type="PIRSF" id="PIRSF004602">
    <property type="entry name" value="ATPgrasp_PurP"/>
    <property type="match status" value="1"/>
</dbReference>
<dbReference type="Gene3D" id="3.30.1490.20">
    <property type="entry name" value="ATP-grasp fold, A domain"/>
    <property type="match status" value="1"/>
</dbReference>
<dbReference type="Gene3D" id="3.40.50.20">
    <property type="match status" value="1"/>
</dbReference>
<evidence type="ECO:0000256" key="5">
    <source>
        <dbReference type="ARBA" id="ARBA00022741"/>
    </source>
</evidence>
<name>A0A075HD58_9EURY</name>
<comment type="cofactor">
    <cofactor evidence="1">
        <name>Mn(2+)</name>
        <dbReference type="ChEBI" id="CHEBI:29035"/>
    </cofactor>
</comment>
<dbReference type="Pfam" id="PF06973">
    <property type="entry name" value="DUF1297"/>
    <property type="match status" value="1"/>
</dbReference>
<dbReference type="PANTHER" id="PTHR38147">
    <property type="entry name" value="5-FORMAMINOIMIDAZOLE-4-CARBOXAMIDE-1-(BETA)-D-RIBOFURANOSYL 5'-MONOPHOSPHATE SYNTHETASE-RELATED"/>
    <property type="match status" value="1"/>
</dbReference>
<feature type="domain" description="IMP biosynthesis enzyme PurP N-terminal" evidence="10">
    <location>
        <begin position="21"/>
        <end position="157"/>
    </location>
</feature>
<dbReference type="EMBL" id="KF900985">
    <property type="protein sequence ID" value="AIF13834.1"/>
    <property type="molecule type" value="Genomic_DNA"/>
</dbReference>
<keyword evidence="7" id="KW-0067">ATP-binding</keyword>
<evidence type="ECO:0000259" key="10">
    <source>
        <dbReference type="Pfam" id="PF06849"/>
    </source>
</evidence>
<keyword evidence="8" id="KW-0460">Magnesium</keyword>
<reference evidence="12" key="1">
    <citation type="journal article" date="2014" name="Genome Biol. Evol.">
        <title>Pangenome evidence for extensive interdomain horizontal transfer affecting lineage core and shell genes in uncultured planktonic thaumarchaeota and euryarchaeota.</title>
        <authorList>
            <person name="Deschamps P."/>
            <person name="Zivanovic Y."/>
            <person name="Moreira D."/>
            <person name="Rodriguez-Valera F."/>
            <person name="Lopez-Garcia P."/>
        </authorList>
    </citation>
    <scope>NUCLEOTIDE SEQUENCE</scope>
</reference>
<comment type="cofactor">
    <cofactor evidence="2">
        <name>Mg(2+)</name>
        <dbReference type="ChEBI" id="CHEBI:18420"/>
    </cofactor>
</comment>
<keyword evidence="6" id="KW-0658">Purine biosynthesis</keyword>
<keyword evidence="4" id="KW-0479">Metal-binding</keyword>
<keyword evidence="3" id="KW-0436">Ligase</keyword>
<evidence type="ECO:0000256" key="7">
    <source>
        <dbReference type="ARBA" id="ARBA00022840"/>
    </source>
</evidence>
<dbReference type="InterPro" id="IPR010672">
    <property type="entry name" value="IMP_biosynth_PurP_N"/>
</dbReference>
<dbReference type="InterPro" id="IPR016185">
    <property type="entry name" value="PreATP-grasp_dom_sf"/>
</dbReference>
<evidence type="ECO:0000256" key="2">
    <source>
        <dbReference type="ARBA" id="ARBA00001946"/>
    </source>
</evidence>
<evidence type="ECO:0000256" key="9">
    <source>
        <dbReference type="ARBA" id="ARBA00023211"/>
    </source>
</evidence>
<evidence type="ECO:0000256" key="3">
    <source>
        <dbReference type="ARBA" id="ARBA00022598"/>
    </source>
</evidence>
<dbReference type="SUPFAM" id="SSF52440">
    <property type="entry name" value="PreATP-grasp domain"/>
    <property type="match status" value="1"/>
</dbReference>
<evidence type="ECO:0000313" key="12">
    <source>
        <dbReference type="EMBL" id="AIF13834.1"/>
    </source>
</evidence>
<gene>
    <name evidence="12" type="primary">purP</name>
</gene>
<dbReference type="InterPro" id="IPR013815">
    <property type="entry name" value="ATP_grasp_subdomain_1"/>
</dbReference>
<evidence type="ECO:0000256" key="6">
    <source>
        <dbReference type="ARBA" id="ARBA00022755"/>
    </source>
</evidence>
<dbReference type="SUPFAM" id="SSF56059">
    <property type="entry name" value="Glutathione synthetase ATP-binding domain-like"/>
    <property type="match status" value="1"/>
</dbReference>
<organism evidence="12">
    <name type="scientific">uncultured marine group II/III euryarchaeote KM3_64_C08</name>
    <dbReference type="NCBI Taxonomy" id="1456479"/>
    <lineage>
        <taxon>Archaea</taxon>
        <taxon>Methanobacteriati</taxon>
        <taxon>Methanobacteriota</taxon>
        <taxon>environmental samples</taxon>
    </lineage>
</organism>
<dbReference type="Pfam" id="PF06849">
    <property type="entry name" value="DUF1246"/>
    <property type="match status" value="1"/>
</dbReference>
<dbReference type="Gene3D" id="3.30.470.20">
    <property type="entry name" value="ATP-grasp fold, B domain"/>
    <property type="match status" value="1"/>
</dbReference>
<evidence type="ECO:0000256" key="8">
    <source>
        <dbReference type="ARBA" id="ARBA00022842"/>
    </source>
</evidence>
<sequence length="385" mass="43957">MITHDEISEILTEYDRLKLRIGMTASHSALDICDGAIEEGFPTVAYCQKGREKTYSDYFRTARSSSGRVVRGMVDKAIVLDKFSHVLDAEFQQQMRDRNVIYIPNRSFTSYCSMKAIEDDFRVPMLGSRNMLRMEERTEDQDYYWILEQAGLPYPEDIGDPEDIDCLCMVKLHHAEKKLERGFFACGSHEEYVEKSQSLLAQGVIDEQSLATARIERYVIGPVFNLNFFYSPLEEDLPKLELLGVDWRFESSLDGHVRLPAPVQMALPESQQIPEMTVVGHNTATIRESLLEAAFDLGEKFVTASKEHYDPGIIGPFCLQTCIDKDMNYWIYDVAPRVGGGTNVHLNAGHPYGNSLWRKEMSSGRRIALELRRAVEQDRLDEVLT</sequence>
<evidence type="ECO:0000259" key="11">
    <source>
        <dbReference type="Pfam" id="PF06973"/>
    </source>
</evidence>
<dbReference type="InterPro" id="IPR023656">
    <property type="entry name" value="IMP_biosynth_PurP"/>
</dbReference>
<feature type="domain" description="IMP biosynthesis enzyme PurP C-terminal" evidence="11">
    <location>
        <begin position="191"/>
        <end position="385"/>
    </location>
</feature>
<dbReference type="AlphaFoldDB" id="A0A075HD58"/>